<comment type="caution">
    <text evidence="3">The sequence shown here is derived from an EMBL/GenBank/DDBJ whole genome shotgun (WGS) entry which is preliminary data.</text>
</comment>
<proteinExistence type="predicted"/>
<reference evidence="3 4" key="1">
    <citation type="submission" date="2019-05" db="EMBL/GenBank/DDBJ databases">
        <title>Another draft genome of Portunus trituberculatus and its Hox gene families provides insights of decapod evolution.</title>
        <authorList>
            <person name="Jeong J.-H."/>
            <person name="Song I."/>
            <person name="Kim S."/>
            <person name="Choi T."/>
            <person name="Kim D."/>
            <person name="Ryu S."/>
            <person name="Kim W."/>
        </authorList>
    </citation>
    <scope>NUCLEOTIDE SEQUENCE [LARGE SCALE GENOMIC DNA]</scope>
    <source>
        <tissue evidence="3">Muscle</tissue>
    </source>
</reference>
<dbReference type="EMBL" id="VSRR010004231">
    <property type="protein sequence ID" value="MPC39011.1"/>
    <property type="molecule type" value="Genomic_DNA"/>
</dbReference>
<organism evidence="3 4">
    <name type="scientific">Portunus trituberculatus</name>
    <name type="common">Swimming crab</name>
    <name type="synonym">Neptunus trituberculatus</name>
    <dbReference type="NCBI Taxonomy" id="210409"/>
    <lineage>
        <taxon>Eukaryota</taxon>
        <taxon>Metazoa</taxon>
        <taxon>Ecdysozoa</taxon>
        <taxon>Arthropoda</taxon>
        <taxon>Crustacea</taxon>
        <taxon>Multicrustacea</taxon>
        <taxon>Malacostraca</taxon>
        <taxon>Eumalacostraca</taxon>
        <taxon>Eucarida</taxon>
        <taxon>Decapoda</taxon>
        <taxon>Pleocyemata</taxon>
        <taxon>Brachyura</taxon>
        <taxon>Eubrachyura</taxon>
        <taxon>Portunoidea</taxon>
        <taxon>Portunidae</taxon>
        <taxon>Portuninae</taxon>
        <taxon>Portunus</taxon>
    </lineage>
</organism>
<sequence>MANGPRRRGAGHWASRLLLTDAHAQGALASTHLAGSSTVCRVHACVCTGTQQAAPDGLVGAVFFLPLTADVRSNLEWNVRPGLWSDRHGSPASPSLRSDSSRVGPEGPVHGLRMIRGRIIASTPPLQRTNKHSNPCKLANNNNVNKDLKFEVYSLRCHGLAPEHGSCVPSTASGGQKRAGRGERDLSPGIDTALDVTPDLCAAELISVDVGCLFITTTTTIRQKLFLQYALQHFFL</sequence>
<feature type="signal peptide" evidence="2">
    <location>
        <begin position="1"/>
        <end position="29"/>
    </location>
</feature>
<evidence type="ECO:0000256" key="1">
    <source>
        <dbReference type="SAM" id="MobiDB-lite"/>
    </source>
</evidence>
<evidence type="ECO:0000313" key="3">
    <source>
        <dbReference type="EMBL" id="MPC39011.1"/>
    </source>
</evidence>
<accession>A0A5B7EW85</accession>
<gene>
    <name evidence="3" type="ORF">E2C01_032530</name>
</gene>
<feature type="compositionally biased region" description="Low complexity" evidence="1">
    <location>
        <begin position="90"/>
        <end position="102"/>
    </location>
</feature>
<evidence type="ECO:0000256" key="2">
    <source>
        <dbReference type="SAM" id="SignalP"/>
    </source>
</evidence>
<keyword evidence="4" id="KW-1185">Reference proteome</keyword>
<feature type="region of interest" description="Disordered" evidence="1">
    <location>
        <begin position="82"/>
        <end position="107"/>
    </location>
</feature>
<dbReference type="Proteomes" id="UP000324222">
    <property type="component" value="Unassembled WGS sequence"/>
</dbReference>
<keyword evidence="2" id="KW-0732">Signal</keyword>
<name>A0A5B7EW85_PORTR</name>
<dbReference type="AlphaFoldDB" id="A0A5B7EW85"/>
<evidence type="ECO:0000313" key="4">
    <source>
        <dbReference type="Proteomes" id="UP000324222"/>
    </source>
</evidence>
<protein>
    <submittedName>
        <fullName evidence="3">Uncharacterized protein</fullName>
    </submittedName>
</protein>
<feature type="chain" id="PRO_5022813790" evidence="2">
    <location>
        <begin position="30"/>
        <end position="236"/>
    </location>
</feature>